<organism evidence="2 3">
    <name type="scientific">Aeromonas jandaei</name>
    <dbReference type="NCBI Taxonomy" id="650"/>
    <lineage>
        <taxon>Bacteria</taxon>
        <taxon>Pseudomonadati</taxon>
        <taxon>Pseudomonadota</taxon>
        <taxon>Gammaproteobacteria</taxon>
        <taxon>Aeromonadales</taxon>
        <taxon>Aeromonadaceae</taxon>
        <taxon>Aeromonas</taxon>
    </lineage>
</organism>
<dbReference type="Pfam" id="PF18475">
    <property type="entry name" value="PIN7"/>
    <property type="match status" value="1"/>
</dbReference>
<evidence type="ECO:0000313" key="2">
    <source>
        <dbReference type="EMBL" id="QWL62693.1"/>
    </source>
</evidence>
<gene>
    <name evidence="2" type="ORF">HQ399_10735</name>
</gene>
<dbReference type="RefSeq" id="WP_215801159.1">
    <property type="nucleotide sequence ID" value="NZ_CP053881.1"/>
</dbReference>
<name>A0ABD7ENU2_AERJA</name>
<evidence type="ECO:0000259" key="1">
    <source>
        <dbReference type="Pfam" id="PF18475"/>
    </source>
</evidence>
<accession>A0ABD7ENU2</accession>
<feature type="domain" description="PIN-like" evidence="1">
    <location>
        <begin position="7"/>
        <end position="105"/>
    </location>
</feature>
<dbReference type="Proteomes" id="UP000679312">
    <property type="component" value="Chromosome"/>
</dbReference>
<protein>
    <recommendedName>
        <fullName evidence="1">PIN-like domain-containing protein</fullName>
    </recommendedName>
</protein>
<dbReference type="InterPro" id="IPR041494">
    <property type="entry name" value="PIN7"/>
</dbReference>
<dbReference type="EMBL" id="CP053881">
    <property type="protein sequence ID" value="QWL62693.1"/>
    <property type="molecule type" value="Genomic_DNA"/>
</dbReference>
<evidence type="ECO:0000313" key="3">
    <source>
        <dbReference type="Proteomes" id="UP000679312"/>
    </source>
</evidence>
<proteinExistence type="predicted"/>
<dbReference type="AlphaFoldDB" id="A0ABD7ENU2"/>
<sequence length="200" mass="22445">MRTNYVLVDFESVQPERLIVLNKECFKLFVFVGANQSKLSFETVSVIQQLGDRAQYIKIAGTGPNALDFHIAYYIGQLASSDPEGFFHIISKDKGFDPLIQHLKDNKIFAARVSNVLDIPIIKNQNAKTPMERKSVVINKLRQLKTSRPSTLATLNSTISSLFQKKLTEQEIGNIIDSLVSEGFIVVNGVKISYLKELII</sequence>
<reference evidence="2 3" key="1">
    <citation type="journal article" date="2021" name="Front. Microbiol.">
        <title>Prevalence and Genetic Analysis of Chromosomal mcr-3/7 in Aeromonas From U.S. Animal-Derived Samples.</title>
        <authorList>
            <person name="Wang Y."/>
            <person name="Hou N."/>
            <person name="Rasooly R."/>
            <person name="Gu Y."/>
            <person name="He X."/>
        </authorList>
    </citation>
    <scope>NUCLEOTIDE SEQUENCE [LARGE SCALE GENOMIC DNA]</scope>
    <source>
        <strain evidence="2 3">4608</strain>
    </source>
</reference>